<evidence type="ECO:0000313" key="3">
    <source>
        <dbReference type="Proteomes" id="UP000287651"/>
    </source>
</evidence>
<accession>A0A426Y3G5</accession>
<organism evidence="2 3">
    <name type="scientific">Ensete ventricosum</name>
    <name type="common">Abyssinian banana</name>
    <name type="synonym">Musa ensete</name>
    <dbReference type="NCBI Taxonomy" id="4639"/>
    <lineage>
        <taxon>Eukaryota</taxon>
        <taxon>Viridiplantae</taxon>
        <taxon>Streptophyta</taxon>
        <taxon>Embryophyta</taxon>
        <taxon>Tracheophyta</taxon>
        <taxon>Spermatophyta</taxon>
        <taxon>Magnoliopsida</taxon>
        <taxon>Liliopsida</taxon>
        <taxon>Zingiberales</taxon>
        <taxon>Musaceae</taxon>
        <taxon>Ensete</taxon>
    </lineage>
</organism>
<evidence type="ECO:0000313" key="2">
    <source>
        <dbReference type="EMBL" id="RRT46295.1"/>
    </source>
</evidence>
<feature type="non-terminal residue" evidence="2">
    <location>
        <position position="1"/>
    </location>
</feature>
<dbReference type="InterPro" id="IPR027417">
    <property type="entry name" value="P-loop_NTPase"/>
</dbReference>
<dbReference type="AlphaFoldDB" id="A0A426Y3G5"/>
<feature type="region of interest" description="Disordered" evidence="1">
    <location>
        <begin position="144"/>
        <end position="163"/>
    </location>
</feature>
<name>A0A426Y3G5_ENSVE</name>
<dbReference type="EMBL" id="AMZH03015288">
    <property type="protein sequence ID" value="RRT46295.1"/>
    <property type="molecule type" value="Genomic_DNA"/>
</dbReference>
<dbReference type="Proteomes" id="UP000287651">
    <property type="component" value="Unassembled WGS sequence"/>
</dbReference>
<gene>
    <name evidence="2" type="ORF">B296_00042616</name>
</gene>
<reference evidence="2 3" key="1">
    <citation type="journal article" date="2014" name="Agronomy (Basel)">
        <title>A Draft Genome Sequence for Ensete ventricosum, the Drought-Tolerant Tree Against Hunger.</title>
        <authorList>
            <person name="Harrison J."/>
            <person name="Moore K.A."/>
            <person name="Paszkiewicz K."/>
            <person name="Jones T."/>
            <person name="Grant M."/>
            <person name="Ambacheew D."/>
            <person name="Muzemil S."/>
            <person name="Studholme D.J."/>
        </authorList>
    </citation>
    <scope>NUCLEOTIDE SEQUENCE [LARGE SCALE GENOMIC DNA]</scope>
</reference>
<comment type="caution">
    <text evidence="2">The sequence shown here is derived from an EMBL/GenBank/DDBJ whole genome shotgun (WGS) entry which is preliminary data.</text>
</comment>
<feature type="compositionally biased region" description="Acidic residues" evidence="1">
    <location>
        <begin position="153"/>
        <end position="163"/>
    </location>
</feature>
<protein>
    <submittedName>
        <fullName evidence="2">Uncharacterized protein</fullName>
    </submittedName>
</protein>
<sequence length="191" mass="21542">TVWFDPRVQDCPHRTWRIGEARLGSRAVLGHGASGREVRWSASQVFERQSIRLAAGDMRLMNLVALVENHPTCRRNKEGQKVLPNGQSWRPQMLLLCYSSKILSEANSLLKLQDPSPGKLFGGFRLRAPPLPFLLSSLIKSRPHPKLPVDQGGENEDSDMDLDDLSSKRKKKMNTISFHQLSPLRNIILPS</sequence>
<dbReference type="Gene3D" id="3.40.50.300">
    <property type="entry name" value="P-loop containing nucleotide triphosphate hydrolases"/>
    <property type="match status" value="1"/>
</dbReference>
<proteinExistence type="predicted"/>
<evidence type="ECO:0000256" key="1">
    <source>
        <dbReference type="SAM" id="MobiDB-lite"/>
    </source>
</evidence>